<evidence type="ECO:0000313" key="3">
    <source>
        <dbReference type="Ensembl" id="ENSCCRP00000056099.2"/>
    </source>
</evidence>
<keyword evidence="1" id="KW-0677">Repeat</keyword>
<evidence type="ECO:0000313" key="4">
    <source>
        <dbReference type="Proteomes" id="UP001108240"/>
    </source>
</evidence>
<reference evidence="3" key="2">
    <citation type="submission" date="2025-09" db="UniProtKB">
        <authorList>
            <consortium name="Ensembl"/>
        </authorList>
    </citation>
    <scope>IDENTIFICATION</scope>
</reference>
<evidence type="ECO:0000256" key="1">
    <source>
        <dbReference type="ARBA" id="ARBA00022737"/>
    </source>
</evidence>
<dbReference type="GeneTree" id="ENSGT00940000155578"/>
<dbReference type="FunFam" id="1.10.238.10:FF:000010">
    <property type="entry name" value="Myosin regulatory light chain 2, atrial isoform"/>
    <property type="match status" value="1"/>
</dbReference>
<dbReference type="InterPro" id="IPR050403">
    <property type="entry name" value="Myosin_RLC"/>
</dbReference>
<dbReference type="PROSITE" id="PS50222">
    <property type="entry name" value="EF_HAND_2"/>
    <property type="match status" value="1"/>
</dbReference>
<sequence length="162" mass="18694">MLFLFFKEDCKKHQHKAPKKAKKRAEGANSNVFSMFEQTQIQEFKEVQTKRRLNVKQEELDEMLKEAPGPINFTVFLTMFGEKLKGADAEETILNAFKVFDPEGKGTLRKDFLARMLTTQADRFSSEETEQMFSAFPPDAAGNVDYKNLVYIITHGEEKDQE</sequence>
<name>A0A8C1D2H0_CYPCA</name>
<proteinExistence type="predicted"/>
<dbReference type="AlphaFoldDB" id="A0A8C1D2H0"/>
<accession>A0A8C1D2H0</accession>
<dbReference type="GO" id="GO:0005509">
    <property type="term" value="F:calcium ion binding"/>
    <property type="evidence" value="ECO:0007669"/>
    <property type="project" value="InterPro"/>
</dbReference>
<keyword evidence="4" id="KW-1185">Reference proteome</keyword>
<protein>
    <submittedName>
        <fullName evidence="3">Myosin, light chain 2b, regulatory, cardiac, slow</fullName>
    </submittedName>
</protein>
<dbReference type="InterPro" id="IPR011992">
    <property type="entry name" value="EF-hand-dom_pair"/>
</dbReference>
<dbReference type="PANTHER" id="PTHR23049">
    <property type="entry name" value="MYOSIN REGULATORY LIGHT CHAIN 2"/>
    <property type="match status" value="1"/>
</dbReference>
<dbReference type="Ensembl" id="ENSCCRT00000060810.2">
    <property type="protein sequence ID" value="ENSCCRP00000056099.2"/>
    <property type="gene ID" value="ENSCCRG00000030023.2"/>
</dbReference>
<dbReference type="InterPro" id="IPR002048">
    <property type="entry name" value="EF_hand_dom"/>
</dbReference>
<reference evidence="3" key="1">
    <citation type="submission" date="2025-08" db="UniProtKB">
        <authorList>
            <consortium name="Ensembl"/>
        </authorList>
    </citation>
    <scope>IDENTIFICATION</scope>
</reference>
<dbReference type="Gene3D" id="1.10.238.10">
    <property type="entry name" value="EF-hand"/>
    <property type="match status" value="1"/>
</dbReference>
<feature type="domain" description="EF-hand" evidence="2">
    <location>
        <begin position="88"/>
        <end position="123"/>
    </location>
</feature>
<organism evidence="3 4">
    <name type="scientific">Cyprinus carpio carpio</name>
    <dbReference type="NCBI Taxonomy" id="630221"/>
    <lineage>
        <taxon>Eukaryota</taxon>
        <taxon>Metazoa</taxon>
        <taxon>Chordata</taxon>
        <taxon>Craniata</taxon>
        <taxon>Vertebrata</taxon>
        <taxon>Euteleostomi</taxon>
        <taxon>Actinopterygii</taxon>
        <taxon>Neopterygii</taxon>
        <taxon>Teleostei</taxon>
        <taxon>Ostariophysi</taxon>
        <taxon>Cypriniformes</taxon>
        <taxon>Cyprinidae</taxon>
        <taxon>Cyprininae</taxon>
        <taxon>Cyprinus</taxon>
    </lineage>
</organism>
<evidence type="ECO:0000259" key="2">
    <source>
        <dbReference type="PROSITE" id="PS50222"/>
    </source>
</evidence>
<dbReference type="SUPFAM" id="SSF47473">
    <property type="entry name" value="EF-hand"/>
    <property type="match status" value="1"/>
</dbReference>
<dbReference type="Proteomes" id="UP001108240">
    <property type="component" value="Unplaced"/>
</dbReference>